<evidence type="ECO:0000313" key="10">
    <source>
        <dbReference type="EMBL" id="MFC5466358.1"/>
    </source>
</evidence>
<dbReference type="PANTHER" id="PTHR48111">
    <property type="entry name" value="REGULATOR OF RPOS"/>
    <property type="match status" value="1"/>
</dbReference>
<dbReference type="InterPro" id="IPR011006">
    <property type="entry name" value="CheY-like_superfamily"/>
</dbReference>
<dbReference type="SUPFAM" id="SSF52172">
    <property type="entry name" value="CheY-like"/>
    <property type="match status" value="1"/>
</dbReference>
<comment type="caution">
    <text evidence="10">The sequence shown here is derived from an EMBL/GenBank/DDBJ whole genome shotgun (WGS) entry which is preliminary data.</text>
</comment>
<dbReference type="CDD" id="cd00383">
    <property type="entry name" value="trans_reg_C"/>
    <property type="match status" value="1"/>
</dbReference>
<keyword evidence="1 6" id="KW-0597">Phosphoprotein</keyword>
<dbReference type="Proteomes" id="UP001596147">
    <property type="component" value="Unassembled WGS sequence"/>
</dbReference>
<feature type="DNA-binding region" description="OmpR/PhoB-type" evidence="7">
    <location>
        <begin position="131"/>
        <end position="230"/>
    </location>
</feature>
<feature type="domain" description="Response regulatory" evidence="8">
    <location>
        <begin position="5"/>
        <end position="118"/>
    </location>
</feature>
<dbReference type="Pfam" id="PF00072">
    <property type="entry name" value="Response_reg"/>
    <property type="match status" value="1"/>
</dbReference>
<dbReference type="SMART" id="SM00448">
    <property type="entry name" value="REC"/>
    <property type="match status" value="1"/>
</dbReference>
<proteinExistence type="predicted"/>
<dbReference type="Gene3D" id="3.40.50.2300">
    <property type="match status" value="1"/>
</dbReference>
<dbReference type="PROSITE" id="PS50110">
    <property type="entry name" value="RESPONSE_REGULATORY"/>
    <property type="match status" value="1"/>
</dbReference>
<reference evidence="11" key="1">
    <citation type="journal article" date="2019" name="Int. J. Syst. Evol. Microbiol.">
        <title>The Global Catalogue of Microorganisms (GCM) 10K type strain sequencing project: providing services to taxonomists for standard genome sequencing and annotation.</title>
        <authorList>
            <consortium name="The Broad Institute Genomics Platform"/>
            <consortium name="The Broad Institute Genome Sequencing Center for Infectious Disease"/>
            <person name="Wu L."/>
            <person name="Ma J."/>
        </authorList>
    </citation>
    <scope>NUCLEOTIDE SEQUENCE [LARGE SCALE GENOMIC DNA]</scope>
    <source>
        <strain evidence="11">CGMCC 1.12237</strain>
    </source>
</reference>
<name>A0ABW0LP29_9BACI</name>
<dbReference type="Gene3D" id="6.10.250.690">
    <property type="match status" value="1"/>
</dbReference>
<keyword evidence="3" id="KW-0805">Transcription regulation</keyword>
<evidence type="ECO:0000256" key="4">
    <source>
        <dbReference type="ARBA" id="ARBA00023125"/>
    </source>
</evidence>
<dbReference type="RefSeq" id="WP_382354275.1">
    <property type="nucleotide sequence ID" value="NZ_JBHSMC010000025.1"/>
</dbReference>
<keyword evidence="2" id="KW-0902">Two-component regulatory system</keyword>
<dbReference type="Gene3D" id="1.10.10.10">
    <property type="entry name" value="Winged helix-like DNA-binding domain superfamily/Winged helix DNA-binding domain"/>
    <property type="match status" value="1"/>
</dbReference>
<dbReference type="SMART" id="SM00862">
    <property type="entry name" value="Trans_reg_C"/>
    <property type="match status" value="1"/>
</dbReference>
<dbReference type="InterPro" id="IPR036388">
    <property type="entry name" value="WH-like_DNA-bd_sf"/>
</dbReference>
<evidence type="ECO:0000259" key="8">
    <source>
        <dbReference type="PROSITE" id="PS50110"/>
    </source>
</evidence>
<evidence type="ECO:0000259" key="9">
    <source>
        <dbReference type="PROSITE" id="PS51755"/>
    </source>
</evidence>
<evidence type="ECO:0000256" key="2">
    <source>
        <dbReference type="ARBA" id="ARBA00023012"/>
    </source>
</evidence>
<evidence type="ECO:0000256" key="1">
    <source>
        <dbReference type="ARBA" id="ARBA00022553"/>
    </source>
</evidence>
<sequence>MSKDRVLVVDDEEGIRELIQLFLQKKGYEVLLADNGYKALEIIIKQQLDVILLDVEMPGMQGFDICEQIRMITKVPVIFVSCKKDSIDRINGLKVGGDDYITKPFDFNELEARIYAVLRRGEWGNKDKRDSTILAFNQLHIHTDTYEVFLNGKQIRLLQKEFQLLLLMAKHPNRVWTAEQLYDHVWGEYSEGSIQTVKVHISKLRRKLETDPTKPEYIQTVRGFGYKFVGDNKYEQQGMTL</sequence>
<keyword evidence="4 7" id="KW-0238">DNA-binding</keyword>
<keyword evidence="5" id="KW-0804">Transcription</keyword>
<dbReference type="Pfam" id="PF00486">
    <property type="entry name" value="Trans_reg_C"/>
    <property type="match status" value="1"/>
</dbReference>
<evidence type="ECO:0000256" key="6">
    <source>
        <dbReference type="PROSITE-ProRule" id="PRU00169"/>
    </source>
</evidence>
<organism evidence="10 11">
    <name type="scientific">Lederbergia graminis</name>
    <dbReference type="NCBI Taxonomy" id="735518"/>
    <lineage>
        <taxon>Bacteria</taxon>
        <taxon>Bacillati</taxon>
        <taxon>Bacillota</taxon>
        <taxon>Bacilli</taxon>
        <taxon>Bacillales</taxon>
        <taxon>Bacillaceae</taxon>
        <taxon>Lederbergia</taxon>
    </lineage>
</organism>
<feature type="modified residue" description="4-aspartylphosphate" evidence="6">
    <location>
        <position position="54"/>
    </location>
</feature>
<evidence type="ECO:0000256" key="5">
    <source>
        <dbReference type="ARBA" id="ARBA00023163"/>
    </source>
</evidence>
<dbReference type="EMBL" id="JBHSMC010000025">
    <property type="protein sequence ID" value="MFC5466358.1"/>
    <property type="molecule type" value="Genomic_DNA"/>
</dbReference>
<evidence type="ECO:0000256" key="3">
    <source>
        <dbReference type="ARBA" id="ARBA00023015"/>
    </source>
</evidence>
<keyword evidence="11" id="KW-1185">Reference proteome</keyword>
<dbReference type="InterPro" id="IPR001789">
    <property type="entry name" value="Sig_transdc_resp-reg_receiver"/>
</dbReference>
<dbReference type="InterPro" id="IPR001867">
    <property type="entry name" value="OmpR/PhoB-type_DNA-bd"/>
</dbReference>
<dbReference type="InterPro" id="IPR039420">
    <property type="entry name" value="WalR-like"/>
</dbReference>
<protein>
    <submittedName>
        <fullName evidence="10">Response regulator transcription factor</fullName>
    </submittedName>
</protein>
<accession>A0ABW0LP29</accession>
<evidence type="ECO:0000313" key="11">
    <source>
        <dbReference type="Proteomes" id="UP001596147"/>
    </source>
</evidence>
<evidence type="ECO:0000256" key="7">
    <source>
        <dbReference type="PROSITE-ProRule" id="PRU01091"/>
    </source>
</evidence>
<dbReference type="PANTHER" id="PTHR48111:SF21">
    <property type="entry name" value="DNA-BINDING DUAL MASTER TRANSCRIPTIONAL REGULATOR RPAA"/>
    <property type="match status" value="1"/>
</dbReference>
<gene>
    <name evidence="10" type="ORF">ACFPM4_16685</name>
</gene>
<feature type="domain" description="OmpR/PhoB-type" evidence="9">
    <location>
        <begin position="131"/>
        <end position="230"/>
    </location>
</feature>
<dbReference type="PROSITE" id="PS51755">
    <property type="entry name" value="OMPR_PHOB"/>
    <property type="match status" value="1"/>
</dbReference>